<evidence type="ECO:0000256" key="5">
    <source>
        <dbReference type="ARBA" id="ARBA00022695"/>
    </source>
</evidence>
<dbReference type="CDD" id="cd02516">
    <property type="entry name" value="CDP-ME_synthetase"/>
    <property type="match status" value="1"/>
</dbReference>
<dbReference type="GO" id="GO:0019288">
    <property type="term" value="P:isopentenyl diphosphate biosynthetic process, methylerythritol 4-phosphate pathway"/>
    <property type="evidence" value="ECO:0007669"/>
    <property type="project" value="UniProtKB-UniRule"/>
</dbReference>
<evidence type="ECO:0000256" key="3">
    <source>
        <dbReference type="ARBA" id="ARBA00009789"/>
    </source>
</evidence>
<keyword evidence="5 7" id="KW-0548">Nucleotidyltransferase</keyword>
<dbReference type="SUPFAM" id="SSF53448">
    <property type="entry name" value="Nucleotide-diphospho-sugar transferases"/>
    <property type="match status" value="1"/>
</dbReference>
<dbReference type="InterPro" id="IPR029044">
    <property type="entry name" value="Nucleotide-diphossugar_trans"/>
</dbReference>
<keyword evidence="4 7" id="KW-0808">Transferase</keyword>
<dbReference type="UniPathway" id="UPA00056">
    <property type="reaction ID" value="UER00093"/>
</dbReference>
<evidence type="ECO:0000256" key="6">
    <source>
        <dbReference type="ARBA" id="ARBA00023229"/>
    </source>
</evidence>
<comment type="similarity">
    <text evidence="3 7">Belongs to the IspD/TarI cytidylyltransferase family. IspD subfamily.</text>
</comment>
<evidence type="ECO:0000313" key="8">
    <source>
        <dbReference type="EMBL" id="VBB47153.1"/>
    </source>
</evidence>
<gene>
    <name evidence="7 8" type="primary">ispD</name>
    <name evidence="8" type="ORF">TRIP_B50163</name>
</gene>
<reference evidence="8" key="1">
    <citation type="submission" date="2018-07" db="EMBL/GenBank/DDBJ databases">
        <authorList>
            <consortium name="Genoscope - CEA"/>
            <person name="William W."/>
        </authorList>
    </citation>
    <scope>NUCLEOTIDE SEQUENCE</scope>
    <source>
        <strain evidence="8">IK1</strain>
    </source>
</reference>
<comment type="pathway">
    <text evidence="2 7">Isoprenoid biosynthesis; isopentenyl diphosphate biosynthesis via DXP pathway; isopentenyl diphosphate from 1-deoxy-D-xylulose 5-phosphate: step 2/6.</text>
</comment>
<keyword evidence="6 7" id="KW-0414">Isoprene biosynthesis</keyword>
<evidence type="ECO:0000256" key="7">
    <source>
        <dbReference type="HAMAP-Rule" id="MF_00108"/>
    </source>
</evidence>
<feature type="site" description="Positions MEP for the nucleophilic attack" evidence="7">
    <location>
        <position position="209"/>
    </location>
</feature>
<sequence length="233" mass="25548">MAVVPAAGAGVRMGAARPKQYLELGGRPIVAETLDVFERYPLVDAVVLVVPPDDVVSCRKEIVERFGFRKVVRIAPGGATRQESVRLGLEAVVLEPEIVLIHDGVRPFLHHGLLDRLFDALAHHRAVVPGLSPDETVKQVDASGTVQGTLDRSKLRLIQTPQLFRWADIRLAHERARAAGWTDITDDAMLLERMGIAVTVVEGARENIKITSPFDLERARFLYGKGRSGGRPA</sequence>
<dbReference type="Pfam" id="PF01128">
    <property type="entry name" value="IspD"/>
    <property type="match status" value="1"/>
</dbReference>
<dbReference type="FunFam" id="3.90.550.10:FF:000003">
    <property type="entry name" value="2-C-methyl-D-erythritol 4-phosphate cytidylyltransferase"/>
    <property type="match status" value="1"/>
</dbReference>
<name>A0A653AGG8_UNCDX</name>
<dbReference type="EC" id="2.7.7.60" evidence="7"/>
<feature type="site" description="Transition state stabilizer" evidence="7">
    <location>
        <position position="19"/>
    </location>
</feature>
<feature type="site" description="Transition state stabilizer" evidence="7">
    <location>
        <position position="12"/>
    </location>
</feature>
<proteinExistence type="inferred from homology"/>
<dbReference type="PANTHER" id="PTHR32125">
    <property type="entry name" value="2-C-METHYL-D-ERYTHRITOL 4-PHOSPHATE CYTIDYLYLTRANSFERASE, CHLOROPLASTIC"/>
    <property type="match status" value="1"/>
</dbReference>
<evidence type="ECO:0000256" key="1">
    <source>
        <dbReference type="ARBA" id="ARBA00001282"/>
    </source>
</evidence>
<comment type="function">
    <text evidence="7">Catalyzes the formation of 4-diphosphocytidyl-2-C-methyl-D-erythritol from CTP and 2-C-methyl-D-erythritol 4-phosphate (MEP).</text>
</comment>
<protein>
    <recommendedName>
        <fullName evidence="7">2-C-methyl-D-erythritol 4-phosphate cytidylyltransferase</fullName>
        <ecNumber evidence="7">2.7.7.60</ecNumber>
    </recommendedName>
    <alternativeName>
        <fullName evidence="7">4-diphosphocytidyl-2C-methyl-D-erythritol synthase</fullName>
    </alternativeName>
    <alternativeName>
        <fullName evidence="7">MEP cytidylyltransferase</fullName>
        <shortName evidence="7">MCT</shortName>
    </alternativeName>
</protein>
<evidence type="ECO:0000256" key="4">
    <source>
        <dbReference type="ARBA" id="ARBA00022679"/>
    </source>
</evidence>
<dbReference type="InterPro" id="IPR018294">
    <property type="entry name" value="ISPD_synthase_CS"/>
</dbReference>
<evidence type="ECO:0000256" key="2">
    <source>
        <dbReference type="ARBA" id="ARBA00004787"/>
    </source>
</evidence>
<feature type="site" description="Positions MEP for the nucleophilic attack" evidence="7">
    <location>
        <position position="152"/>
    </location>
</feature>
<dbReference type="HAMAP" id="MF_00108">
    <property type="entry name" value="IspD"/>
    <property type="match status" value="1"/>
</dbReference>
<organism evidence="8">
    <name type="scientific">Uncultured Desulfatiglans sp</name>
    <dbReference type="NCBI Taxonomy" id="1748965"/>
    <lineage>
        <taxon>Bacteria</taxon>
        <taxon>Pseudomonadati</taxon>
        <taxon>Thermodesulfobacteriota</taxon>
        <taxon>Desulfobacteria</taxon>
        <taxon>Desulfatiglandales</taxon>
        <taxon>Desulfatiglandaceae</taxon>
        <taxon>Desulfatiglans</taxon>
        <taxon>environmental samples</taxon>
    </lineage>
</organism>
<accession>A0A653AGG8</accession>
<comment type="catalytic activity">
    <reaction evidence="1 7">
        <text>2-C-methyl-D-erythritol 4-phosphate + CTP + H(+) = 4-CDP-2-C-methyl-D-erythritol + diphosphate</text>
        <dbReference type="Rhea" id="RHEA:13429"/>
        <dbReference type="ChEBI" id="CHEBI:15378"/>
        <dbReference type="ChEBI" id="CHEBI:33019"/>
        <dbReference type="ChEBI" id="CHEBI:37563"/>
        <dbReference type="ChEBI" id="CHEBI:57823"/>
        <dbReference type="ChEBI" id="CHEBI:58262"/>
        <dbReference type="EC" id="2.7.7.60"/>
    </reaction>
</comment>
<dbReference type="AlphaFoldDB" id="A0A653AGG8"/>
<dbReference type="GO" id="GO:0050518">
    <property type="term" value="F:2-C-methyl-D-erythritol 4-phosphate cytidylyltransferase activity"/>
    <property type="evidence" value="ECO:0007669"/>
    <property type="project" value="UniProtKB-UniRule"/>
</dbReference>
<dbReference type="InterPro" id="IPR001228">
    <property type="entry name" value="IspD"/>
</dbReference>
<dbReference type="Gene3D" id="3.90.550.10">
    <property type="entry name" value="Spore Coat Polysaccharide Biosynthesis Protein SpsA, Chain A"/>
    <property type="match status" value="1"/>
</dbReference>
<dbReference type="InterPro" id="IPR034683">
    <property type="entry name" value="IspD/TarI"/>
</dbReference>
<dbReference type="NCBIfam" id="TIGR00453">
    <property type="entry name" value="ispD"/>
    <property type="match status" value="1"/>
</dbReference>
<dbReference type="PANTHER" id="PTHR32125:SF4">
    <property type="entry name" value="2-C-METHYL-D-ERYTHRITOL 4-PHOSPHATE CYTIDYLYLTRANSFERASE, CHLOROPLASTIC"/>
    <property type="match status" value="1"/>
</dbReference>
<dbReference type="InterPro" id="IPR050088">
    <property type="entry name" value="IspD/TarI_cytidylyltransf_bact"/>
</dbReference>
<dbReference type="EMBL" id="UPXX01000032">
    <property type="protein sequence ID" value="VBB47153.1"/>
    <property type="molecule type" value="Genomic_DNA"/>
</dbReference>
<dbReference type="PROSITE" id="PS01295">
    <property type="entry name" value="ISPD"/>
    <property type="match status" value="1"/>
</dbReference>